<dbReference type="Proteomes" id="UP000297948">
    <property type="component" value="Unassembled WGS sequence"/>
</dbReference>
<evidence type="ECO:0000313" key="1">
    <source>
        <dbReference type="EMBL" id="TGB09496.1"/>
    </source>
</evidence>
<protein>
    <submittedName>
        <fullName evidence="1">Uncharacterized protein</fullName>
    </submittedName>
</protein>
<evidence type="ECO:0000313" key="2">
    <source>
        <dbReference type="Proteomes" id="UP000297948"/>
    </source>
</evidence>
<organism evidence="1 2">
    <name type="scientific">Streptomyces palmae</name>
    <dbReference type="NCBI Taxonomy" id="1701085"/>
    <lineage>
        <taxon>Bacteria</taxon>
        <taxon>Bacillati</taxon>
        <taxon>Actinomycetota</taxon>
        <taxon>Actinomycetes</taxon>
        <taxon>Kitasatosporales</taxon>
        <taxon>Streptomycetaceae</taxon>
        <taxon>Streptomyces</taxon>
    </lineage>
</organism>
<gene>
    <name evidence="1" type="ORF">E4099_13680</name>
</gene>
<dbReference type="EMBL" id="SRID01000103">
    <property type="protein sequence ID" value="TGB09496.1"/>
    <property type="molecule type" value="Genomic_DNA"/>
</dbReference>
<name>A0A4Z0H8R4_9ACTN</name>
<accession>A0A4Z0H8R4</accession>
<comment type="caution">
    <text evidence="1">The sequence shown here is derived from an EMBL/GenBank/DDBJ whole genome shotgun (WGS) entry which is preliminary data.</text>
</comment>
<proteinExistence type="predicted"/>
<reference evidence="1 2" key="1">
    <citation type="submission" date="2019-03" db="EMBL/GenBank/DDBJ databases">
        <authorList>
            <person name="Gonzalez-Pimentel J.L."/>
        </authorList>
    </citation>
    <scope>NUCLEOTIDE SEQUENCE [LARGE SCALE GENOMIC DNA]</scope>
    <source>
        <strain evidence="1 2">JCM 31289</strain>
    </source>
</reference>
<keyword evidence="2" id="KW-1185">Reference proteome</keyword>
<sequence length="87" mass="8913">MAVVATALADDGEAAAELLAPLETRDVCRVAVRLAAMAADALLAAAEAEGGGREEALARWQACILAHEAGRGEAGREEDAEPGPESW</sequence>
<dbReference type="AlphaFoldDB" id="A0A4Z0H8R4"/>